<evidence type="ECO:0000313" key="2">
    <source>
        <dbReference type="Proteomes" id="UP000000763"/>
    </source>
</evidence>
<dbReference type="EMBL" id="AP005071">
    <property type="protein sequence ID" value="BAD25723.1"/>
    <property type="molecule type" value="Genomic_DNA"/>
</dbReference>
<dbReference type="AlphaFoldDB" id="Q6H6C6"/>
<dbReference type="Proteomes" id="UP000000763">
    <property type="component" value="Chromosome 2"/>
</dbReference>
<evidence type="ECO:0000313" key="1">
    <source>
        <dbReference type="EMBL" id="BAD25723.1"/>
    </source>
</evidence>
<reference evidence="2" key="1">
    <citation type="journal article" date="2005" name="Nature">
        <title>The map-based sequence of the rice genome.</title>
        <authorList>
            <consortium name="International rice genome sequencing project (IRGSP)"/>
            <person name="Matsumoto T."/>
            <person name="Wu J."/>
            <person name="Kanamori H."/>
            <person name="Katayose Y."/>
            <person name="Fujisawa M."/>
            <person name="Namiki N."/>
            <person name="Mizuno H."/>
            <person name="Yamamoto K."/>
            <person name="Antonio B.A."/>
            <person name="Baba T."/>
            <person name="Sakata K."/>
            <person name="Nagamura Y."/>
            <person name="Aoki H."/>
            <person name="Arikawa K."/>
            <person name="Arita K."/>
            <person name="Bito T."/>
            <person name="Chiden Y."/>
            <person name="Fujitsuka N."/>
            <person name="Fukunaka R."/>
            <person name="Hamada M."/>
            <person name="Harada C."/>
            <person name="Hayashi A."/>
            <person name="Hijishita S."/>
            <person name="Honda M."/>
            <person name="Hosokawa S."/>
            <person name="Ichikawa Y."/>
            <person name="Idonuma A."/>
            <person name="Iijima M."/>
            <person name="Ikeda M."/>
            <person name="Ikeno M."/>
            <person name="Ito K."/>
            <person name="Ito S."/>
            <person name="Ito T."/>
            <person name="Ito Y."/>
            <person name="Ito Y."/>
            <person name="Iwabuchi A."/>
            <person name="Kamiya K."/>
            <person name="Karasawa W."/>
            <person name="Kurita K."/>
            <person name="Katagiri S."/>
            <person name="Kikuta A."/>
            <person name="Kobayashi H."/>
            <person name="Kobayashi N."/>
            <person name="Machita K."/>
            <person name="Maehara T."/>
            <person name="Masukawa M."/>
            <person name="Mizubayashi T."/>
            <person name="Mukai Y."/>
            <person name="Nagasaki H."/>
            <person name="Nagata Y."/>
            <person name="Naito S."/>
            <person name="Nakashima M."/>
            <person name="Nakama Y."/>
            <person name="Nakamichi Y."/>
            <person name="Nakamura M."/>
            <person name="Meguro A."/>
            <person name="Negishi M."/>
            <person name="Ohta I."/>
            <person name="Ohta T."/>
            <person name="Okamoto M."/>
            <person name="Ono N."/>
            <person name="Saji S."/>
            <person name="Sakaguchi M."/>
            <person name="Sakai K."/>
            <person name="Shibata M."/>
            <person name="Shimokawa T."/>
            <person name="Song J."/>
            <person name="Takazaki Y."/>
            <person name="Terasawa K."/>
            <person name="Tsugane M."/>
            <person name="Tsuji K."/>
            <person name="Ueda S."/>
            <person name="Waki K."/>
            <person name="Yamagata H."/>
            <person name="Yamamoto M."/>
            <person name="Yamamoto S."/>
            <person name="Yamane H."/>
            <person name="Yoshiki S."/>
            <person name="Yoshihara R."/>
            <person name="Yukawa K."/>
            <person name="Zhong H."/>
            <person name="Yano M."/>
            <person name="Yuan Q."/>
            <person name="Ouyang S."/>
            <person name="Liu J."/>
            <person name="Jones K.M."/>
            <person name="Gansberger K."/>
            <person name="Moffat K."/>
            <person name="Hill J."/>
            <person name="Bera J."/>
            <person name="Fadrosh D."/>
            <person name="Jin S."/>
            <person name="Johri S."/>
            <person name="Kim M."/>
            <person name="Overton L."/>
            <person name="Reardon M."/>
            <person name="Tsitrin T."/>
            <person name="Vuong H."/>
            <person name="Weaver B."/>
            <person name="Ciecko A."/>
            <person name="Tallon L."/>
            <person name="Jackson J."/>
            <person name="Pai G."/>
            <person name="Aken S.V."/>
            <person name="Utterback T."/>
            <person name="Reidmuller S."/>
            <person name="Feldblyum T."/>
            <person name="Hsiao J."/>
            <person name="Zismann V."/>
            <person name="Iobst S."/>
            <person name="de Vazeille A.R."/>
            <person name="Buell C.R."/>
            <person name="Ying K."/>
            <person name="Li Y."/>
            <person name="Lu T."/>
            <person name="Huang Y."/>
            <person name="Zhao Q."/>
            <person name="Feng Q."/>
            <person name="Zhang L."/>
            <person name="Zhu J."/>
            <person name="Weng Q."/>
            <person name="Mu J."/>
            <person name="Lu Y."/>
            <person name="Fan D."/>
            <person name="Liu Y."/>
            <person name="Guan J."/>
            <person name="Zhang Y."/>
            <person name="Yu S."/>
            <person name="Liu X."/>
            <person name="Zhang Y."/>
            <person name="Hong G."/>
            <person name="Han B."/>
            <person name="Choisne N."/>
            <person name="Demange N."/>
            <person name="Orjeda G."/>
            <person name="Samain S."/>
            <person name="Cattolico L."/>
            <person name="Pelletier E."/>
            <person name="Couloux A."/>
            <person name="Segurens B."/>
            <person name="Wincker P."/>
            <person name="D'Hont A."/>
            <person name="Scarpelli C."/>
            <person name="Weissenbach J."/>
            <person name="Salanoubat M."/>
            <person name="Quetier F."/>
            <person name="Yu Y."/>
            <person name="Kim H.R."/>
            <person name="Rambo T."/>
            <person name="Currie J."/>
            <person name="Collura K."/>
            <person name="Luo M."/>
            <person name="Yang T."/>
            <person name="Ammiraju J.S.S."/>
            <person name="Engler F."/>
            <person name="Soderlund C."/>
            <person name="Wing R.A."/>
            <person name="Palmer L.E."/>
            <person name="de la Bastide M."/>
            <person name="Spiegel L."/>
            <person name="Nascimento L."/>
            <person name="Zutavern T."/>
            <person name="O'Shaughnessy A."/>
            <person name="Dike S."/>
            <person name="Dedhia N."/>
            <person name="Preston R."/>
            <person name="Balija V."/>
            <person name="McCombie W.R."/>
            <person name="Chow T."/>
            <person name="Chen H."/>
            <person name="Chung M."/>
            <person name="Chen C."/>
            <person name="Shaw J."/>
            <person name="Wu H."/>
            <person name="Hsiao K."/>
            <person name="Chao Y."/>
            <person name="Chu M."/>
            <person name="Cheng C."/>
            <person name="Hour A."/>
            <person name="Lee P."/>
            <person name="Lin S."/>
            <person name="Lin Y."/>
            <person name="Liou J."/>
            <person name="Liu S."/>
            <person name="Hsing Y."/>
            <person name="Raghuvanshi S."/>
            <person name="Mohanty A."/>
            <person name="Bharti A.K."/>
            <person name="Gaur A."/>
            <person name="Gupta V."/>
            <person name="Kumar D."/>
            <person name="Ravi V."/>
            <person name="Vij S."/>
            <person name="Kapur A."/>
            <person name="Khurana P."/>
            <person name="Khurana P."/>
            <person name="Khurana J.P."/>
            <person name="Tyagi A.K."/>
            <person name="Gaikwad K."/>
            <person name="Singh A."/>
            <person name="Dalal V."/>
            <person name="Srivastava S."/>
            <person name="Dixit A."/>
            <person name="Pal A.K."/>
            <person name="Ghazi I.A."/>
            <person name="Yadav M."/>
            <person name="Pandit A."/>
            <person name="Bhargava A."/>
            <person name="Sureshbabu K."/>
            <person name="Batra K."/>
            <person name="Sharma T.R."/>
            <person name="Mohapatra T."/>
            <person name="Singh N.K."/>
            <person name="Messing J."/>
            <person name="Nelson A.B."/>
            <person name="Fuks G."/>
            <person name="Kavchok S."/>
            <person name="Keizer G."/>
            <person name="Linton E."/>
            <person name="Llaca V."/>
            <person name="Song R."/>
            <person name="Tanyolac B."/>
            <person name="Young S."/>
            <person name="Ho-Il K."/>
            <person name="Hahn J.H."/>
            <person name="Sangsakoo G."/>
            <person name="Vanavichit A."/>
            <person name="de Mattos Luiz.A.T."/>
            <person name="Zimmer P.D."/>
            <person name="Malone G."/>
            <person name="Dellagostin O."/>
            <person name="de Oliveira A.C."/>
            <person name="Bevan M."/>
            <person name="Bancroft I."/>
            <person name="Minx P."/>
            <person name="Cordum H."/>
            <person name="Wilson R."/>
            <person name="Cheng Z."/>
            <person name="Jin W."/>
            <person name="Jiang J."/>
            <person name="Leong S.A."/>
            <person name="Iwama H."/>
            <person name="Gojobori T."/>
            <person name="Itoh T."/>
            <person name="Niimura Y."/>
            <person name="Fujii Y."/>
            <person name="Habara T."/>
            <person name="Sakai H."/>
            <person name="Sato Y."/>
            <person name="Wilson G."/>
            <person name="Kumar K."/>
            <person name="McCouch S."/>
            <person name="Juretic N."/>
            <person name="Hoen D."/>
            <person name="Wright S."/>
            <person name="Bruskiewich R."/>
            <person name="Bureau T."/>
            <person name="Miyao A."/>
            <person name="Hirochika H."/>
            <person name="Nishikawa T."/>
            <person name="Kadowaki K."/>
            <person name="Sugiura M."/>
            <person name="Burr B."/>
            <person name="Sasaki T."/>
        </authorList>
    </citation>
    <scope>NUCLEOTIDE SEQUENCE [LARGE SCALE GENOMIC DNA]</scope>
    <source>
        <strain evidence="2">cv. Nipponbare</strain>
    </source>
</reference>
<accession>Q6H6C6</accession>
<sequence>MGLIGAAGLTTEAERRPYPASGKRSSLLCAGGIWLGMRAGEVDSYRRREATAASTPVPVACGSAGGVPAAGGCGRGLLSVSAGGGRLRQGEPMTESRWHDSAAIGEGGGRRRVLAAARARRCMRASSTRFRRRQLQEDGGAGMRIWADSFGIGNHGVRYPCICLQEKKPSAKAGNRSNRTIAITASRLIDRLYKG</sequence>
<gene>
    <name evidence="1" type="primary">P0669G09.20</name>
</gene>
<protein>
    <submittedName>
        <fullName evidence="1">Uncharacterized protein</fullName>
    </submittedName>
</protein>
<name>Q6H6C6_ORYSJ</name>
<organism evidence="1 2">
    <name type="scientific">Oryza sativa subsp. japonica</name>
    <name type="common">Rice</name>
    <dbReference type="NCBI Taxonomy" id="39947"/>
    <lineage>
        <taxon>Eukaryota</taxon>
        <taxon>Viridiplantae</taxon>
        <taxon>Streptophyta</taxon>
        <taxon>Embryophyta</taxon>
        <taxon>Tracheophyta</taxon>
        <taxon>Spermatophyta</taxon>
        <taxon>Magnoliopsida</taxon>
        <taxon>Liliopsida</taxon>
        <taxon>Poales</taxon>
        <taxon>Poaceae</taxon>
        <taxon>BOP clade</taxon>
        <taxon>Oryzoideae</taxon>
        <taxon>Oryzeae</taxon>
        <taxon>Oryzinae</taxon>
        <taxon>Oryza</taxon>
        <taxon>Oryza sativa</taxon>
    </lineage>
</organism>
<reference evidence="2" key="2">
    <citation type="journal article" date="2008" name="Nucleic Acids Res.">
        <title>The rice annotation project database (RAP-DB): 2008 update.</title>
        <authorList>
            <consortium name="The rice annotation project (RAP)"/>
        </authorList>
    </citation>
    <scope>GENOME REANNOTATION</scope>
    <source>
        <strain evidence="2">cv. Nipponbare</strain>
    </source>
</reference>
<proteinExistence type="predicted"/>